<name>A0A6J7D517_9ZZZZ</name>
<dbReference type="InterPro" id="IPR011009">
    <property type="entry name" value="Kinase-like_dom_sf"/>
</dbReference>
<dbReference type="InterPro" id="IPR006597">
    <property type="entry name" value="Sel1-like"/>
</dbReference>
<dbReference type="PANTHER" id="PTHR43289">
    <property type="entry name" value="MITOGEN-ACTIVATED PROTEIN KINASE KINASE KINASE 20-RELATED"/>
    <property type="match status" value="1"/>
</dbReference>
<dbReference type="PROSITE" id="PS00107">
    <property type="entry name" value="PROTEIN_KINASE_ATP"/>
    <property type="match status" value="1"/>
</dbReference>
<evidence type="ECO:0000259" key="6">
    <source>
        <dbReference type="PROSITE" id="PS50011"/>
    </source>
</evidence>
<dbReference type="GO" id="GO:0005524">
    <property type="term" value="F:ATP binding"/>
    <property type="evidence" value="ECO:0007669"/>
    <property type="project" value="UniProtKB-KW"/>
</dbReference>
<sequence length="723" mass="79544">MEPKKASDPDELGGWRINGRLGEGGFGTVYLGEKGAQKAAIKVIRPEFVEEDDARARLVTEANILSKLSDPSIGKILDSDLSGEYPWIATEFINGPTLDDKVKYEGPLEEIAWFNLAANVFHAVVSANEMGIIHKDIKPSNIILGETGNKLIDFGIAHISGQTKTVVFGDREGSTPFSSPEHFTIRSNPKMDVFSTAATLAYAGKATNIWNGENDLQLMRSINEDFPKLDGLTENQTKFLTPLFEKNPSDRPTALEAHQSALGYIEFLLGNSKIPSPLKGRSNLKRLLSYTKSITFVSLSIIAVIAIVLTMRISAQQVPTEIANSNVKNPPIGNSTNPSPTKSKNATEPSPTKSKNADLSINAATDIACQDEYSSKGSKVIEMCLPSAKKGEISSIYFLGRFYFDKQNYKEAEKWLLQGAEAKDLNSTRFLIDTYTQLSNTTQRDRWTKICADTSYGETDTSPLKDIAYCKMMQGFILTRAGASKEAILYFTDAADYGSGDAATWLGLYYRDLDQKDKAIKWLTRAAELESTNGLNSLISYADQIGDNALAKKWLIVSANDGNQVNMGVLALTYYFDKDFTSAKKWASKGASFGDILSVYVQGAVAYDEGQRVEGKALLVKAANKGNISAIRKLGSIYRLDEKNYEEAAIWYEKLAARNDFTGTDTYSALLFMLGKDKESCTYNDKVLELGNAAKKNGTYESTYMDKIMEDAKVIADGYCAKM</sequence>
<dbReference type="CDD" id="cd14014">
    <property type="entry name" value="STKc_PknB_like"/>
    <property type="match status" value="1"/>
</dbReference>
<dbReference type="PROSITE" id="PS50011">
    <property type="entry name" value="PROTEIN_KINASE_DOM"/>
    <property type="match status" value="1"/>
</dbReference>
<dbReference type="InterPro" id="IPR019734">
    <property type="entry name" value="TPR_rpt"/>
</dbReference>
<keyword evidence="2" id="KW-0547">Nucleotide-binding</keyword>
<dbReference type="SUPFAM" id="SSF56112">
    <property type="entry name" value="Protein kinase-like (PK-like)"/>
    <property type="match status" value="1"/>
</dbReference>
<keyword evidence="3" id="KW-0418">Kinase</keyword>
<dbReference type="SMART" id="SM00671">
    <property type="entry name" value="SEL1"/>
    <property type="match status" value="3"/>
</dbReference>
<gene>
    <name evidence="7" type="ORF">UFOPK3342_00704</name>
</gene>
<dbReference type="InterPro" id="IPR011990">
    <property type="entry name" value="TPR-like_helical_dom_sf"/>
</dbReference>
<dbReference type="Gene3D" id="1.10.510.10">
    <property type="entry name" value="Transferase(Phosphotransferase) domain 1"/>
    <property type="match status" value="1"/>
</dbReference>
<dbReference type="PROSITE" id="PS50005">
    <property type="entry name" value="TPR"/>
    <property type="match status" value="1"/>
</dbReference>
<feature type="domain" description="Protein kinase" evidence="6">
    <location>
        <begin position="15"/>
        <end position="268"/>
    </location>
</feature>
<evidence type="ECO:0000256" key="4">
    <source>
        <dbReference type="ARBA" id="ARBA00022840"/>
    </source>
</evidence>
<dbReference type="Pfam" id="PF00069">
    <property type="entry name" value="Pkinase"/>
    <property type="match status" value="1"/>
</dbReference>
<dbReference type="InterPro" id="IPR008271">
    <property type="entry name" value="Ser/Thr_kinase_AS"/>
</dbReference>
<evidence type="ECO:0000256" key="5">
    <source>
        <dbReference type="SAM" id="MobiDB-lite"/>
    </source>
</evidence>
<organism evidence="7">
    <name type="scientific">freshwater metagenome</name>
    <dbReference type="NCBI Taxonomy" id="449393"/>
    <lineage>
        <taxon>unclassified sequences</taxon>
        <taxon>metagenomes</taxon>
        <taxon>ecological metagenomes</taxon>
    </lineage>
</organism>
<evidence type="ECO:0000256" key="2">
    <source>
        <dbReference type="ARBA" id="ARBA00022741"/>
    </source>
</evidence>
<dbReference type="SMART" id="SM00220">
    <property type="entry name" value="S_TKc"/>
    <property type="match status" value="1"/>
</dbReference>
<evidence type="ECO:0000256" key="1">
    <source>
        <dbReference type="ARBA" id="ARBA00022679"/>
    </source>
</evidence>
<proteinExistence type="predicted"/>
<evidence type="ECO:0000313" key="7">
    <source>
        <dbReference type="EMBL" id="CAB4866092.1"/>
    </source>
</evidence>
<dbReference type="Pfam" id="PF13181">
    <property type="entry name" value="TPR_8"/>
    <property type="match status" value="2"/>
</dbReference>
<dbReference type="PANTHER" id="PTHR43289:SF34">
    <property type="entry name" value="SERINE_THREONINE-PROTEIN KINASE YBDM-RELATED"/>
    <property type="match status" value="1"/>
</dbReference>
<protein>
    <submittedName>
        <fullName evidence="7">Unannotated protein</fullName>
    </submittedName>
</protein>
<dbReference type="Gene3D" id="1.25.40.10">
    <property type="entry name" value="Tetratricopeptide repeat domain"/>
    <property type="match status" value="2"/>
</dbReference>
<keyword evidence="4" id="KW-0067">ATP-binding</keyword>
<dbReference type="InterPro" id="IPR017441">
    <property type="entry name" value="Protein_kinase_ATP_BS"/>
</dbReference>
<keyword evidence="1" id="KW-0808">Transferase</keyword>
<reference evidence="7" key="1">
    <citation type="submission" date="2020-05" db="EMBL/GenBank/DDBJ databases">
        <authorList>
            <person name="Chiriac C."/>
            <person name="Salcher M."/>
            <person name="Ghai R."/>
            <person name="Kavagutti S V."/>
        </authorList>
    </citation>
    <scope>NUCLEOTIDE SEQUENCE</scope>
</reference>
<dbReference type="GO" id="GO:0004674">
    <property type="term" value="F:protein serine/threonine kinase activity"/>
    <property type="evidence" value="ECO:0007669"/>
    <property type="project" value="TreeGrafter"/>
</dbReference>
<dbReference type="EMBL" id="CAFBLH010000018">
    <property type="protein sequence ID" value="CAB4866092.1"/>
    <property type="molecule type" value="Genomic_DNA"/>
</dbReference>
<dbReference type="PROSITE" id="PS00108">
    <property type="entry name" value="PROTEIN_KINASE_ST"/>
    <property type="match status" value="1"/>
</dbReference>
<dbReference type="InterPro" id="IPR000719">
    <property type="entry name" value="Prot_kinase_dom"/>
</dbReference>
<feature type="region of interest" description="Disordered" evidence="5">
    <location>
        <begin position="324"/>
        <end position="357"/>
    </location>
</feature>
<dbReference type="AlphaFoldDB" id="A0A6J7D517"/>
<dbReference type="SUPFAM" id="SSF81901">
    <property type="entry name" value="HCP-like"/>
    <property type="match status" value="2"/>
</dbReference>
<accession>A0A6J7D517</accession>
<evidence type="ECO:0000256" key="3">
    <source>
        <dbReference type="ARBA" id="ARBA00022777"/>
    </source>
</evidence>